<dbReference type="PANTHER" id="PTHR46470">
    <property type="entry name" value="N-ACYLNEURAMINATE-9-PHOSPHATASE"/>
    <property type="match status" value="1"/>
</dbReference>
<dbReference type="OrthoDB" id="3680851at2"/>
<reference evidence="4 5" key="1">
    <citation type="submission" date="2018-03" db="EMBL/GenBank/DDBJ databases">
        <title>Genomic Encyclopedia of Archaeal and Bacterial Type Strains, Phase II (KMG-II): from individual species to whole genera.</title>
        <authorList>
            <person name="Goeker M."/>
        </authorList>
    </citation>
    <scope>NUCLEOTIDE SEQUENCE [LARGE SCALE GENOMIC DNA]</scope>
    <source>
        <strain evidence="4 5">DSM 45312</strain>
    </source>
</reference>
<name>A0A2P8DP63_9ACTN</name>
<dbReference type="NCBIfam" id="TIGR01549">
    <property type="entry name" value="HAD-SF-IA-v1"/>
    <property type="match status" value="1"/>
</dbReference>
<dbReference type="NCBIfam" id="TIGR01509">
    <property type="entry name" value="HAD-SF-IA-v3"/>
    <property type="match status" value="1"/>
</dbReference>
<dbReference type="Gene3D" id="3.40.50.1000">
    <property type="entry name" value="HAD superfamily/HAD-like"/>
    <property type="match status" value="1"/>
</dbReference>
<accession>A0A2P8DP63</accession>
<dbReference type="AlphaFoldDB" id="A0A2P8DP63"/>
<dbReference type="PANTHER" id="PTHR46470:SF4">
    <property type="entry name" value="5-AMINO-6-(5-PHOSPHO-D-RIBITYLAMINO)URACIL PHOSPHATASE YIGB"/>
    <property type="match status" value="1"/>
</dbReference>
<dbReference type="SUPFAM" id="SSF56784">
    <property type="entry name" value="HAD-like"/>
    <property type="match status" value="1"/>
</dbReference>
<sequence>MPDTATPTAVFFDLDDTLLDDHTATAAGLHTLMELLGHPDRSAARHLWDVQTDISFGAYIAGRLTLTEQRRERIRALATQAGHASISDHHCDDLYNRYLAAHRHAWRAYPDATPALTHLAANGIKLGIITNGTETLQRDKLAALDLTHHFHSIVCADAAGAGKPDPRIFHAACTHIGTPPENAWHIGDQLRADAIGAIAAGIRPILLDRRTTHGPQPDITTITTLDELPALLTPHPTTEPSHP</sequence>
<gene>
    <name evidence="4" type="ORF">CLV63_104213</name>
</gene>
<organism evidence="4 5">
    <name type="scientific">Murinocardiopsis flavida</name>
    <dbReference type="NCBI Taxonomy" id="645275"/>
    <lineage>
        <taxon>Bacteria</taxon>
        <taxon>Bacillati</taxon>
        <taxon>Actinomycetota</taxon>
        <taxon>Actinomycetes</taxon>
        <taxon>Streptosporangiales</taxon>
        <taxon>Nocardiopsidaceae</taxon>
        <taxon>Murinocardiopsis</taxon>
    </lineage>
</organism>
<protein>
    <submittedName>
        <fullName evidence="4">Putative hydrolase of the HAD superfamily</fullName>
    </submittedName>
</protein>
<dbReference type="PRINTS" id="PR00413">
    <property type="entry name" value="HADHALOGNASE"/>
</dbReference>
<dbReference type="EMBL" id="PYGA01000004">
    <property type="protein sequence ID" value="PSK98989.1"/>
    <property type="molecule type" value="Genomic_DNA"/>
</dbReference>
<keyword evidence="3" id="KW-0460">Magnesium</keyword>
<evidence type="ECO:0000256" key="3">
    <source>
        <dbReference type="ARBA" id="ARBA00022842"/>
    </source>
</evidence>
<dbReference type="Gene3D" id="1.20.120.1600">
    <property type="match status" value="1"/>
</dbReference>
<dbReference type="GO" id="GO:0044281">
    <property type="term" value="P:small molecule metabolic process"/>
    <property type="evidence" value="ECO:0007669"/>
    <property type="project" value="UniProtKB-ARBA"/>
</dbReference>
<dbReference type="SFLD" id="SFLDS00003">
    <property type="entry name" value="Haloacid_Dehalogenase"/>
    <property type="match status" value="1"/>
</dbReference>
<dbReference type="Proteomes" id="UP000240542">
    <property type="component" value="Unassembled WGS sequence"/>
</dbReference>
<dbReference type="Pfam" id="PF00702">
    <property type="entry name" value="Hydrolase"/>
    <property type="match status" value="1"/>
</dbReference>
<comment type="cofactor">
    <cofactor evidence="1">
        <name>Mg(2+)</name>
        <dbReference type="ChEBI" id="CHEBI:18420"/>
    </cofactor>
</comment>
<dbReference type="InterPro" id="IPR006439">
    <property type="entry name" value="HAD-SF_hydro_IA"/>
</dbReference>
<evidence type="ECO:0000313" key="4">
    <source>
        <dbReference type="EMBL" id="PSK98989.1"/>
    </source>
</evidence>
<evidence type="ECO:0000256" key="1">
    <source>
        <dbReference type="ARBA" id="ARBA00001946"/>
    </source>
</evidence>
<evidence type="ECO:0000313" key="5">
    <source>
        <dbReference type="Proteomes" id="UP000240542"/>
    </source>
</evidence>
<dbReference type="InterPro" id="IPR023214">
    <property type="entry name" value="HAD_sf"/>
</dbReference>
<dbReference type="SFLD" id="SFLDG01129">
    <property type="entry name" value="C1.5:_HAD__Beta-PGM__Phosphata"/>
    <property type="match status" value="1"/>
</dbReference>
<dbReference type="SFLD" id="SFLDG01135">
    <property type="entry name" value="C1.5.6:_HAD__Beta-PGM__Phospha"/>
    <property type="match status" value="1"/>
</dbReference>
<proteinExistence type="predicted"/>
<dbReference type="RefSeq" id="WP_106582303.1">
    <property type="nucleotide sequence ID" value="NZ_PYGA01000004.1"/>
</dbReference>
<dbReference type="InterPro" id="IPR036412">
    <property type="entry name" value="HAD-like_sf"/>
</dbReference>
<comment type="caution">
    <text evidence="4">The sequence shown here is derived from an EMBL/GenBank/DDBJ whole genome shotgun (WGS) entry which is preliminary data.</text>
</comment>
<keyword evidence="5" id="KW-1185">Reference proteome</keyword>
<dbReference type="InterPro" id="IPR051400">
    <property type="entry name" value="HAD-like_hydrolase"/>
</dbReference>
<evidence type="ECO:0000256" key="2">
    <source>
        <dbReference type="ARBA" id="ARBA00022801"/>
    </source>
</evidence>
<keyword evidence="2 4" id="KW-0378">Hydrolase</keyword>
<dbReference type="GO" id="GO:0016787">
    <property type="term" value="F:hydrolase activity"/>
    <property type="evidence" value="ECO:0007669"/>
    <property type="project" value="UniProtKB-KW"/>
</dbReference>